<dbReference type="EMBL" id="DSDK01000742">
    <property type="protein sequence ID" value="HDR52559.1"/>
    <property type="molecule type" value="Genomic_DNA"/>
</dbReference>
<feature type="non-terminal residue" evidence="3">
    <location>
        <position position="610"/>
    </location>
</feature>
<evidence type="ECO:0000259" key="2">
    <source>
        <dbReference type="Pfam" id="PF07715"/>
    </source>
</evidence>
<dbReference type="SUPFAM" id="SSF49464">
    <property type="entry name" value="Carboxypeptidase regulatory domain-like"/>
    <property type="match status" value="1"/>
</dbReference>
<dbReference type="InterPro" id="IPR012910">
    <property type="entry name" value="Plug_dom"/>
</dbReference>
<organism evidence="3">
    <name type="scientific">Mariniphaga anaerophila</name>
    <dbReference type="NCBI Taxonomy" id="1484053"/>
    <lineage>
        <taxon>Bacteria</taxon>
        <taxon>Pseudomonadati</taxon>
        <taxon>Bacteroidota</taxon>
        <taxon>Bacteroidia</taxon>
        <taxon>Marinilabiliales</taxon>
        <taxon>Prolixibacteraceae</taxon>
        <taxon>Mariniphaga</taxon>
    </lineage>
</organism>
<dbReference type="InterPro" id="IPR037066">
    <property type="entry name" value="Plug_dom_sf"/>
</dbReference>
<dbReference type="SUPFAM" id="SSF56935">
    <property type="entry name" value="Porins"/>
    <property type="match status" value="1"/>
</dbReference>
<dbReference type="Gene3D" id="2.60.40.1120">
    <property type="entry name" value="Carboxypeptidase-like, regulatory domain"/>
    <property type="match status" value="1"/>
</dbReference>
<name>A0A831LPD2_9BACT</name>
<keyword evidence="3" id="KW-0675">Receptor</keyword>
<dbReference type="Pfam" id="PF13715">
    <property type="entry name" value="CarbopepD_reg_2"/>
    <property type="match status" value="1"/>
</dbReference>
<protein>
    <submittedName>
        <fullName evidence="3">TonB-dependent receptor</fullName>
    </submittedName>
</protein>
<keyword evidence="1" id="KW-0732">Signal</keyword>
<dbReference type="InterPro" id="IPR008969">
    <property type="entry name" value="CarboxyPept-like_regulatory"/>
</dbReference>
<dbReference type="PANTHER" id="PTHR40980:SF4">
    <property type="entry name" value="TONB-DEPENDENT RECEPTOR-LIKE BETA-BARREL DOMAIN-CONTAINING PROTEIN"/>
    <property type="match status" value="1"/>
</dbReference>
<dbReference type="Gene3D" id="2.170.130.10">
    <property type="entry name" value="TonB-dependent receptor, plug domain"/>
    <property type="match status" value="1"/>
</dbReference>
<evidence type="ECO:0000313" key="3">
    <source>
        <dbReference type="EMBL" id="HDR52559.1"/>
    </source>
</evidence>
<accession>A0A831LPD2</accession>
<feature type="signal peptide" evidence="1">
    <location>
        <begin position="1"/>
        <end position="19"/>
    </location>
</feature>
<reference evidence="3" key="1">
    <citation type="journal article" date="2020" name="mSystems">
        <title>Genome- and Community-Level Interaction Insights into Carbon Utilization and Element Cycling Functions of Hydrothermarchaeota in Hydrothermal Sediment.</title>
        <authorList>
            <person name="Zhou Z."/>
            <person name="Liu Y."/>
            <person name="Xu W."/>
            <person name="Pan J."/>
            <person name="Luo Z.H."/>
            <person name="Li M."/>
        </authorList>
    </citation>
    <scope>NUCLEOTIDE SEQUENCE [LARGE SCALE GENOMIC DNA]</scope>
    <source>
        <strain evidence="3">SpSt-1217</strain>
    </source>
</reference>
<feature type="chain" id="PRO_5032702147" evidence="1">
    <location>
        <begin position="20"/>
        <end position="610"/>
    </location>
</feature>
<sequence>MKNLIFSLSFILFTLFSFAQKGGLKGTVTDSKTGESLVGTTIIVQGTTTGTITDFDGNFNLPELTAGPYNLVISFISYESQIIRVEIEAGAETVLNVQLEPATVDIGEVQVVAKRRTDTDMSIISNLKAQTLIVSGISAQQISRSQDKDAAEVIRRVPGITITDGRFVIVRGLVERYNSVMLNNSTAPSFEADKRAFSFDAIPSGMIDNILIYKSPAPELPADFAGAAIEVKTKNVADQNSLSFSYGSKYAENTTFNSNFLTHQGSSTDWLGWDNGSRSLPSGVPEPNDFSTLYVWPNVDLYLERTDEINRISGLFPNNWESSSKSPFLDQSLSAAIQRRFLIGKVSFGNITSVTYSNSNSFTQVERAEYSSYDEIIGRLIQDFDFFDQQAKEEHKIGLIHNWNIIYGKNQKLEFRNFLNQIGTKITSQRDGVNYYNVETLRMHDLRYESRLVYSSQLAGEQLFNSDKTRLNWMLGYAITNKNQPDNRRLTFVEITNESSPNYQDRYLRIQNVTNPYLGGRHWIEMDENIKNAKLDFTHNFNLFNSENFWQIKTGAFFERKERSLNSRLVGVVAVRRPPDIFFDPIDQIFSPENFFFDRTAPYTQHGLSY</sequence>
<feature type="domain" description="TonB-dependent receptor plug" evidence="2">
    <location>
        <begin position="130"/>
        <end position="218"/>
    </location>
</feature>
<gene>
    <name evidence="3" type="ORF">ENN90_13240</name>
</gene>
<comment type="caution">
    <text evidence="3">The sequence shown here is derived from an EMBL/GenBank/DDBJ whole genome shotgun (WGS) entry which is preliminary data.</text>
</comment>
<dbReference type="PANTHER" id="PTHR40980">
    <property type="entry name" value="PLUG DOMAIN-CONTAINING PROTEIN"/>
    <property type="match status" value="1"/>
</dbReference>
<dbReference type="Proteomes" id="UP000886047">
    <property type="component" value="Unassembled WGS sequence"/>
</dbReference>
<evidence type="ECO:0000256" key="1">
    <source>
        <dbReference type="SAM" id="SignalP"/>
    </source>
</evidence>
<proteinExistence type="predicted"/>
<dbReference type="AlphaFoldDB" id="A0A831LPD2"/>
<dbReference type="Pfam" id="PF07715">
    <property type="entry name" value="Plug"/>
    <property type="match status" value="1"/>
</dbReference>